<evidence type="ECO:0000313" key="4">
    <source>
        <dbReference type="Proteomes" id="UP000245507"/>
    </source>
</evidence>
<proteinExistence type="predicted"/>
<gene>
    <name evidence="3" type="ORF">DJ010_18855</name>
</gene>
<dbReference type="Gene3D" id="1.20.120.910">
    <property type="entry name" value="DksA, coiled-coil domain"/>
    <property type="match status" value="1"/>
</dbReference>
<accession>A0A316TBW4</accession>
<dbReference type="PROSITE" id="PS51128">
    <property type="entry name" value="ZF_DKSA_2"/>
    <property type="match status" value="1"/>
</dbReference>
<reference evidence="3 4" key="1">
    <citation type="submission" date="2018-05" db="EMBL/GenBank/DDBJ databases">
        <title>Nocardioides silvaticus genome.</title>
        <authorList>
            <person name="Li C."/>
            <person name="Wang G."/>
        </authorList>
    </citation>
    <scope>NUCLEOTIDE SEQUENCE [LARGE SCALE GENOMIC DNA]</scope>
    <source>
        <strain evidence="3 4">CCTCC AB 2018079</strain>
    </source>
</reference>
<comment type="caution">
    <text evidence="3">The sequence shown here is derived from an EMBL/GenBank/DDBJ whole genome shotgun (WGS) entry which is preliminary data.</text>
</comment>
<organism evidence="3 4">
    <name type="scientific">Nocardioides silvaticus</name>
    <dbReference type="NCBI Taxonomy" id="2201891"/>
    <lineage>
        <taxon>Bacteria</taxon>
        <taxon>Bacillati</taxon>
        <taxon>Actinomycetota</taxon>
        <taxon>Actinomycetes</taxon>
        <taxon>Propionibacteriales</taxon>
        <taxon>Nocardioidaceae</taxon>
        <taxon>Nocardioides</taxon>
    </lineage>
</organism>
<name>A0A316TBW4_9ACTN</name>
<dbReference type="Proteomes" id="UP000245507">
    <property type="component" value="Unassembled WGS sequence"/>
</dbReference>
<keyword evidence="4" id="KW-1185">Reference proteome</keyword>
<dbReference type="OrthoDB" id="3790128at2"/>
<evidence type="ECO:0000256" key="1">
    <source>
        <dbReference type="PROSITE-ProRule" id="PRU00510"/>
    </source>
</evidence>
<feature type="zinc finger region" description="dksA C4-type" evidence="1">
    <location>
        <begin position="151"/>
        <end position="175"/>
    </location>
</feature>
<dbReference type="AlphaFoldDB" id="A0A316TBW4"/>
<sequence length="194" mass="21633">MPTRPPSRHLQEEIAMLSEPTTTLAASSWTALFASVWFSRNARAVAPRKPSAPRKPNAPPRRPTEDERVDLFVPVFPTRGGRRFDDTVAWPVDTPCRLAATIQSVTLRLRALPPPQDLGRRTLHYRTQLLTTLRAAHHALARIDEGTYGTCTDCAEPISLTTLTEKPWATVCAWCAADLTSVRRRVDEPEVSGR</sequence>
<dbReference type="RefSeq" id="WP_109696677.1">
    <property type="nucleotide sequence ID" value="NZ_QGDD01000010.1"/>
</dbReference>
<protein>
    <submittedName>
        <fullName evidence="3">Uncharacterized protein</fullName>
    </submittedName>
</protein>
<evidence type="ECO:0000256" key="2">
    <source>
        <dbReference type="SAM" id="MobiDB-lite"/>
    </source>
</evidence>
<dbReference type="EMBL" id="QGDD01000010">
    <property type="protein sequence ID" value="PWN01228.1"/>
    <property type="molecule type" value="Genomic_DNA"/>
</dbReference>
<evidence type="ECO:0000313" key="3">
    <source>
        <dbReference type="EMBL" id="PWN01228.1"/>
    </source>
</evidence>
<feature type="region of interest" description="Disordered" evidence="2">
    <location>
        <begin position="44"/>
        <end position="66"/>
    </location>
</feature>